<dbReference type="Pfam" id="PF03099">
    <property type="entry name" value="BPL_LplA_LipB"/>
    <property type="match status" value="1"/>
</dbReference>
<dbReference type="AlphaFoldDB" id="A0AAE3DFQ9"/>
<feature type="binding site" evidence="5">
    <location>
        <begin position="91"/>
        <end position="93"/>
    </location>
    <ligand>
        <name>biotin</name>
        <dbReference type="ChEBI" id="CHEBI:57586"/>
    </ligand>
</feature>
<feature type="binding site" evidence="5">
    <location>
        <position position="115"/>
    </location>
    <ligand>
        <name>biotin</name>
        <dbReference type="ChEBI" id="CHEBI:57586"/>
    </ligand>
</feature>
<dbReference type="NCBIfam" id="TIGR00121">
    <property type="entry name" value="birA_ligase"/>
    <property type="match status" value="1"/>
</dbReference>
<gene>
    <name evidence="5" type="primary">birA</name>
    <name evidence="7" type="ORF">LKD31_00350</name>
</gene>
<dbReference type="EMBL" id="JAJEQC010000001">
    <property type="protein sequence ID" value="MCC2135470.1"/>
    <property type="molecule type" value="Genomic_DNA"/>
</dbReference>
<dbReference type="Proteomes" id="UP001199424">
    <property type="component" value="Unassembled WGS sequence"/>
</dbReference>
<dbReference type="CDD" id="cd16442">
    <property type="entry name" value="BPL"/>
    <property type="match status" value="1"/>
</dbReference>
<evidence type="ECO:0000256" key="1">
    <source>
        <dbReference type="ARBA" id="ARBA00022598"/>
    </source>
</evidence>
<keyword evidence="3 5" id="KW-0067">ATP-binding</keyword>
<dbReference type="InterPro" id="IPR013196">
    <property type="entry name" value="HTH_11"/>
</dbReference>
<keyword evidence="1 5" id="KW-0436">Ligase</keyword>
<dbReference type="HAMAP" id="MF_00978">
    <property type="entry name" value="Bifunct_BirA"/>
    <property type="match status" value="1"/>
</dbReference>
<dbReference type="InterPro" id="IPR004408">
    <property type="entry name" value="Biotin_CoA_COase_ligase"/>
</dbReference>
<dbReference type="InterPro" id="IPR036390">
    <property type="entry name" value="WH_DNA-bd_sf"/>
</dbReference>
<dbReference type="InterPro" id="IPR036388">
    <property type="entry name" value="WH-like_DNA-bd_sf"/>
</dbReference>
<evidence type="ECO:0000256" key="2">
    <source>
        <dbReference type="ARBA" id="ARBA00022741"/>
    </source>
</evidence>
<evidence type="ECO:0000256" key="3">
    <source>
        <dbReference type="ARBA" id="ARBA00022840"/>
    </source>
</evidence>
<dbReference type="GO" id="GO:0005737">
    <property type="term" value="C:cytoplasm"/>
    <property type="evidence" value="ECO:0007669"/>
    <property type="project" value="TreeGrafter"/>
</dbReference>
<keyword evidence="2 5" id="KW-0547">Nucleotide-binding</keyword>
<dbReference type="Gene3D" id="2.30.30.100">
    <property type="match status" value="1"/>
</dbReference>
<evidence type="ECO:0000313" key="8">
    <source>
        <dbReference type="Proteomes" id="UP001199424"/>
    </source>
</evidence>
<comment type="caution">
    <text evidence="5">Lacks conserved residue(s) required for the propagation of feature annotation.</text>
</comment>
<dbReference type="Pfam" id="PF08279">
    <property type="entry name" value="HTH_11"/>
    <property type="match status" value="1"/>
</dbReference>
<organism evidence="7 8">
    <name type="scientific">Hominenteromicrobium mulieris</name>
    <dbReference type="NCBI Taxonomy" id="2885357"/>
    <lineage>
        <taxon>Bacteria</taxon>
        <taxon>Bacillati</taxon>
        <taxon>Bacillota</taxon>
        <taxon>Clostridia</taxon>
        <taxon>Eubacteriales</taxon>
        <taxon>Oscillospiraceae</taxon>
        <taxon>Hominenteromicrobium</taxon>
    </lineage>
</organism>
<protein>
    <recommendedName>
        <fullName evidence="5">Bifunctional ligase/repressor BirA</fullName>
    </recommendedName>
    <alternativeName>
        <fullName evidence="5">Biotin--[acetyl-CoA-carboxylase] ligase</fullName>
        <ecNumber evidence="5">6.3.4.15</ecNumber>
    </alternativeName>
    <alternativeName>
        <fullName evidence="5">Biotin--protein ligase</fullName>
    </alternativeName>
    <alternativeName>
        <fullName evidence="5">Biotin-[acetyl-CoA carboxylase] synthetase</fullName>
    </alternativeName>
</protein>
<evidence type="ECO:0000259" key="6">
    <source>
        <dbReference type="PROSITE" id="PS51733"/>
    </source>
</evidence>
<feature type="binding site" evidence="5">
    <location>
        <position position="186"/>
    </location>
    <ligand>
        <name>biotin</name>
        <dbReference type="ChEBI" id="CHEBI:57586"/>
    </ligand>
</feature>
<dbReference type="InterPro" id="IPR008988">
    <property type="entry name" value="Transcriptional_repressor_C"/>
</dbReference>
<evidence type="ECO:0000256" key="5">
    <source>
        <dbReference type="HAMAP-Rule" id="MF_00978"/>
    </source>
</evidence>
<keyword evidence="4 5" id="KW-0092">Biotin</keyword>
<comment type="caution">
    <text evidence="7">The sequence shown here is derived from an EMBL/GenBank/DDBJ whole genome shotgun (WGS) entry which is preliminary data.</text>
</comment>
<dbReference type="PANTHER" id="PTHR12835:SF5">
    <property type="entry name" value="BIOTIN--PROTEIN LIGASE"/>
    <property type="match status" value="1"/>
</dbReference>
<dbReference type="Gene3D" id="3.30.930.10">
    <property type="entry name" value="Bira Bifunctional Protein, Domain 2"/>
    <property type="match status" value="1"/>
</dbReference>
<dbReference type="InterPro" id="IPR030855">
    <property type="entry name" value="Bifunct_BirA"/>
</dbReference>
<dbReference type="InterPro" id="IPR045864">
    <property type="entry name" value="aa-tRNA-synth_II/BPL/LPL"/>
</dbReference>
<dbReference type="RefSeq" id="WP_308448130.1">
    <property type="nucleotide sequence ID" value="NZ_JAJEQC010000001.1"/>
</dbReference>
<comment type="catalytic activity">
    <reaction evidence="5">
        <text>biotin + L-lysyl-[protein] + ATP = N(6)-biotinyl-L-lysyl-[protein] + AMP + diphosphate + H(+)</text>
        <dbReference type="Rhea" id="RHEA:11756"/>
        <dbReference type="Rhea" id="RHEA-COMP:9752"/>
        <dbReference type="Rhea" id="RHEA-COMP:10505"/>
        <dbReference type="ChEBI" id="CHEBI:15378"/>
        <dbReference type="ChEBI" id="CHEBI:29969"/>
        <dbReference type="ChEBI" id="CHEBI:30616"/>
        <dbReference type="ChEBI" id="CHEBI:33019"/>
        <dbReference type="ChEBI" id="CHEBI:57586"/>
        <dbReference type="ChEBI" id="CHEBI:83144"/>
        <dbReference type="ChEBI" id="CHEBI:456215"/>
        <dbReference type="EC" id="6.3.4.15"/>
    </reaction>
</comment>
<keyword evidence="5" id="KW-0238">DNA-binding</keyword>
<comment type="similarity">
    <text evidence="5">Belongs to the biotin--protein ligase family.</text>
</comment>
<dbReference type="GO" id="GO:0003677">
    <property type="term" value="F:DNA binding"/>
    <property type="evidence" value="ECO:0007669"/>
    <property type="project" value="UniProtKB-UniRule"/>
</dbReference>
<keyword evidence="5" id="KW-0804">Transcription</keyword>
<feature type="DNA-binding region" description="H-T-H motif" evidence="5">
    <location>
        <begin position="21"/>
        <end position="40"/>
    </location>
</feature>
<evidence type="ECO:0000256" key="4">
    <source>
        <dbReference type="ARBA" id="ARBA00023267"/>
    </source>
</evidence>
<dbReference type="SUPFAM" id="SSF55681">
    <property type="entry name" value="Class II aaRS and biotin synthetases"/>
    <property type="match status" value="1"/>
</dbReference>
<feature type="domain" description="BPL/LPL catalytic" evidence="6">
    <location>
        <begin position="76"/>
        <end position="257"/>
    </location>
</feature>
<reference evidence="7" key="1">
    <citation type="submission" date="2021-10" db="EMBL/GenBank/DDBJ databases">
        <title>Anaerobic single-cell dispensing facilitates the cultivation of human gut bacteria.</title>
        <authorList>
            <person name="Afrizal A."/>
        </authorList>
    </citation>
    <scope>NUCLEOTIDE SEQUENCE</scope>
    <source>
        <strain evidence="7">CLA-AA-H250</strain>
    </source>
</reference>
<sequence>MRIQDAVLDALEKNRGEYLSGEQLASSLGVSRNAVWKAIQKLEEAGHKIRAVPKRGYTLAPESDVLTVQSVSRFLDTDMPVYLQVQTEVTSTNTLLKAQAEQGAPEGTVLIAESQTAGKGRLGRHFTSPPGTGIYFSLLLRPHCTAEKSLFITTTAAVAVCEAIEQVTGLNPQIKWVNDVYLNEKKVCGILTEASVDFENGGLNWAVLGIGINIAVPEEGFPEEIRSIAGAIFDGPCPVEMRSRISAAVISRFFALYKNLGSNAFIESYRSHSFLTGRAITFSLGEETYRGVVTGISDEAHLLVRLDSGEERAFSAGEVQIHKGFANPKAE</sequence>
<dbReference type="InterPro" id="IPR003142">
    <property type="entry name" value="BPL_C"/>
</dbReference>
<dbReference type="SUPFAM" id="SSF46785">
    <property type="entry name" value="Winged helix' DNA-binding domain"/>
    <property type="match status" value="1"/>
</dbReference>
<keyword evidence="5" id="KW-0678">Repressor</keyword>
<evidence type="ECO:0000313" key="7">
    <source>
        <dbReference type="EMBL" id="MCC2135470.1"/>
    </source>
</evidence>
<dbReference type="EC" id="6.3.4.15" evidence="5"/>
<accession>A0AAE3DFQ9</accession>
<dbReference type="GO" id="GO:0006355">
    <property type="term" value="P:regulation of DNA-templated transcription"/>
    <property type="evidence" value="ECO:0007669"/>
    <property type="project" value="UniProtKB-UniRule"/>
</dbReference>
<comment type="function">
    <text evidence="5">Acts both as a biotin--[acetyl-CoA-carboxylase] ligase and a repressor.</text>
</comment>
<keyword evidence="8" id="KW-1185">Reference proteome</keyword>
<proteinExistence type="inferred from homology"/>
<name>A0AAE3DFQ9_9FIRM</name>
<dbReference type="SUPFAM" id="SSF50037">
    <property type="entry name" value="C-terminal domain of transcriptional repressors"/>
    <property type="match status" value="1"/>
</dbReference>
<dbReference type="GO" id="GO:0005524">
    <property type="term" value="F:ATP binding"/>
    <property type="evidence" value="ECO:0007669"/>
    <property type="project" value="UniProtKB-UniRule"/>
</dbReference>
<dbReference type="Pfam" id="PF02237">
    <property type="entry name" value="BPL_C"/>
    <property type="match status" value="1"/>
</dbReference>
<keyword evidence="5" id="KW-0805">Transcription regulation</keyword>
<dbReference type="InterPro" id="IPR004143">
    <property type="entry name" value="BPL_LPL_catalytic"/>
</dbReference>
<dbReference type="GO" id="GO:0009249">
    <property type="term" value="P:protein lipoylation"/>
    <property type="evidence" value="ECO:0007669"/>
    <property type="project" value="UniProtKB-ARBA"/>
</dbReference>
<dbReference type="GO" id="GO:0016740">
    <property type="term" value="F:transferase activity"/>
    <property type="evidence" value="ECO:0007669"/>
    <property type="project" value="UniProtKB-ARBA"/>
</dbReference>
<dbReference type="Gene3D" id="1.10.10.10">
    <property type="entry name" value="Winged helix-like DNA-binding domain superfamily/Winged helix DNA-binding domain"/>
    <property type="match status" value="1"/>
</dbReference>
<dbReference type="PROSITE" id="PS51733">
    <property type="entry name" value="BPL_LPL_CATALYTIC"/>
    <property type="match status" value="1"/>
</dbReference>
<dbReference type="GO" id="GO:0004077">
    <property type="term" value="F:biotin--[biotin carboxyl-carrier protein] ligase activity"/>
    <property type="evidence" value="ECO:0007669"/>
    <property type="project" value="UniProtKB-UniRule"/>
</dbReference>
<dbReference type="PANTHER" id="PTHR12835">
    <property type="entry name" value="BIOTIN PROTEIN LIGASE"/>
    <property type="match status" value="1"/>
</dbReference>